<feature type="non-terminal residue" evidence="2">
    <location>
        <position position="1"/>
    </location>
</feature>
<evidence type="ECO:0000256" key="1">
    <source>
        <dbReference type="SAM" id="MobiDB-lite"/>
    </source>
</evidence>
<feature type="region of interest" description="Disordered" evidence="1">
    <location>
        <begin position="1"/>
        <end position="27"/>
    </location>
</feature>
<evidence type="ECO:0000313" key="3">
    <source>
        <dbReference type="Proteomes" id="UP000054549"/>
    </source>
</evidence>
<sequence>PSSWKSQRRVVGSFTVSPSNQPNPKANPMELLDTLKSIQTLGEKCVTRSTIKAEFLHVSDINGDQSTKAELGTDWIV</sequence>
<dbReference type="HOGENOM" id="CLU_2644563_0_0_1"/>
<keyword evidence="3" id="KW-1185">Reference proteome</keyword>
<dbReference type="Proteomes" id="UP000054549">
    <property type="component" value="Unassembled WGS sequence"/>
</dbReference>
<accession>A0A0C2T3K2</accession>
<dbReference type="AlphaFoldDB" id="A0A0C2T3K2"/>
<dbReference type="EMBL" id="KN818289">
    <property type="protein sequence ID" value="KIL61074.1"/>
    <property type="molecule type" value="Genomic_DNA"/>
</dbReference>
<dbReference type="InParanoid" id="A0A0C2T3K2"/>
<organism evidence="2 3">
    <name type="scientific">Amanita muscaria (strain Koide BX008)</name>
    <dbReference type="NCBI Taxonomy" id="946122"/>
    <lineage>
        <taxon>Eukaryota</taxon>
        <taxon>Fungi</taxon>
        <taxon>Dikarya</taxon>
        <taxon>Basidiomycota</taxon>
        <taxon>Agaricomycotina</taxon>
        <taxon>Agaricomycetes</taxon>
        <taxon>Agaricomycetidae</taxon>
        <taxon>Agaricales</taxon>
        <taxon>Pluteineae</taxon>
        <taxon>Amanitaceae</taxon>
        <taxon>Amanita</taxon>
    </lineage>
</organism>
<evidence type="ECO:0000313" key="2">
    <source>
        <dbReference type="EMBL" id="KIL61074.1"/>
    </source>
</evidence>
<name>A0A0C2T3K2_AMAMK</name>
<feature type="compositionally biased region" description="Polar residues" evidence="1">
    <location>
        <begin position="14"/>
        <end position="24"/>
    </location>
</feature>
<proteinExistence type="predicted"/>
<protein>
    <submittedName>
        <fullName evidence="2">Uncharacterized protein</fullName>
    </submittedName>
</protein>
<gene>
    <name evidence="2" type="ORF">M378DRAFT_167436</name>
</gene>
<reference evidence="2 3" key="1">
    <citation type="submission" date="2014-04" db="EMBL/GenBank/DDBJ databases">
        <title>Evolutionary Origins and Diversification of the Mycorrhizal Mutualists.</title>
        <authorList>
            <consortium name="DOE Joint Genome Institute"/>
            <consortium name="Mycorrhizal Genomics Consortium"/>
            <person name="Kohler A."/>
            <person name="Kuo A."/>
            <person name="Nagy L.G."/>
            <person name="Floudas D."/>
            <person name="Copeland A."/>
            <person name="Barry K.W."/>
            <person name="Cichocki N."/>
            <person name="Veneault-Fourrey C."/>
            <person name="LaButti K."/>
            <person name="Lindquist E.A."/>
            <person name="Lipzen A."/>
            <person name="Lundell T."/>
            <person name="Morin E."/>
            <person name="Murat C."/>
            <person name="Riley R."/>
            <person name="Ohm R."/>
            <person name="Sun H."/>
            <person name="Tunlid A."/>
            <person name="Henrissat B."/>
            <person name="Grigoriev I.V."/>
            <person name="Hibbett D.S."/>
            <person name="Martin F."/>
        </authorList>
    </citation>
    <scope>NUCLEOTIDE SEQUENCE [LARGE SCALE GENOMIC DNA]</scope>
    <source>
        <strain evidence="2 3">Koide BX008</strain>
    </source>
</reference>